<gene>
    <name evidence="1" type="ORF">JYZ213_LOCUS42009</name>
    <name evidence="2" type="ORF">OXD698_LOCUS28417</name>
</gene>
<comment type="caution">
    <text evidence="1">The sequence shown here is derived from an EMBL/GenBank/DDBJ whole genome shotgun (WGS) entry which is preliminary data.</text>
</comment>
<accession>A0A815RFU1</accession>
<sequence>MVLNKEEDSSIITTEELFSLVPIEKLNENDLKIFSFNLNSIRILSHINKNLIELINKCDFYREGIINADLFSYHIMPRQWIDIKSRSTLEDVLGYKFKNP</sequence>
<dbReference type="EMBL" id="CAJNOG010001842">
    <property type="protein sequence ID" value="CAF1474563.1"/>
    <property type="molecule type" value="Genomic_DNA"/>
</dbReference>
<reference evidence="1" key="1">
    <citation type="submission" date="2021-02" db="EMBL/GenBank/DDBJ databases">
        <authorList>
            <person name="Nowell W R."/>
        </authorList>
    </citation>
    <scope>NUCLEOTIDE SEQUENCE</scope>
</reference>
<dbReference type="Proteomes" id="UP000663845">
    <property type="component" value="Unassembled WGS sequence"/>
</dbReference>
<feature type="non-terminal residue" evidence="1">
    <location>
        <position position="100"/>
    </location>
</feature>
<organism evidence="1 3">
    <name type="scientific">Adineta steineri</name>
    <dbReference type="NCBI Taxonomy" id="433720"/>
    <lineage>
        <taxon>Eukaryota</taxon>
        <taxon>Metazoa</taxon>
        <taxon>Spiralia</taxon>
        <taxon>Gnathifera</taxon>
        <taxon>Rotifera</taxon>
        <taxon>Eurotatoria</taxon>
        <taxon>Bdelloidea</taxon>
        <taxon>Adinetida</taxon>
        <taxon>Adinetidae</taxon>
        <taxon>Adineta</taxon>
    </lineage>
</organism>
<dbReference type="Proteomes" id="UP000663844">
    <property type="component" value="Unassembled WGS sequence"/>
</dbReference>
<proteinExistence type="predicted"/>
<evidence type="ECO:0000313" key="1">
    <source>
        <dbReference type="EMBL" id="CAF1474563.1"/>
    </source>
</evidence>
<protein>
    <submittedName>
        <fullName evidence="1">Uncharacterized protein</fullName>
    </submittedName>
</protein>
<evidence type="ECO:0000313" key="2">
    <source>
        <dbReference type="EMBL" id="CAF3981580.1"/>
    </source>
</evidence>
<dbReference type="EMBL" id="CAJOAZ010003063">
    <property type="protein sequence ID" value="CAF3981580.1"/>
    <property type="molecule type" value="Genomic_DNA"/>
</dbReference>
<name>A0A815RFU1_9BILA</name>
<evidence type="ECO:0000313" key="3">
    <source>
        <dbReference type="Proteomes" id="UP000663845"/>
    </source>
</evidence>
<dbReference type="AlphaFoldDB" id="A0A815RFU1"/>